<feature type="transmembrane region" description="Helical" evidence="1">
    <location>
        <begin position="283"/>
        <end position="304"/>
    </location>
</feature>
<feature type="transmembrane region" description="Helical" evidence="1">
    <location>
        <begin position="16"/>
        <end position="34"/>
    </location>
</feature>
<feature type="transmembrane region" description="Helical" evidence="1">
    <location>
        <begin position="90"/>
        <end position="113"/>
    </location>
</feature>
<proteinExistence type="predicted"/>
<feature type="transmembrane region" description="Helical" evidence="1">
    <location>
        <begin position="172"/>
        <end position="200"/>
    </location>
</feature>
<feature type="transmembrane region" description="Helical" evidence="1">
    <location>
        <begin position="212"/>
        <end position="237"/>
    </location>
</feature>
<keyword evidence="1" id="KW-1133">Transmembrane helix</keyword>
<dbReference type="EMBL" id="CP019082">
    <property type="protein sequence ID" value="APW59321.1"/>
    <property type="molecule type" value="Genomic_DNA"/>
</dbReference>
<name>A0A1U7CK65_9BACT</name>
<keyword evidence="3" id="KW-1185">Reference proteome</keyword>
<evidence type="ECO:0000256" key="1">
    <source>
        <dbReference type="SAM" id="Phobius"/>
    </source>
</evidence>
<dbReference type="KEGG" id="pbor:BSF38_00740"/>
<keyword evidence="1" id="KW-0472">Membrane</keyword>
<accession>A0A1U7CK65</accession>
<protein>
    <recommendedName>
        <fullName evidence="4">Glycosyltransferase RgtA/B/C/D-like domain-containing protein</fullName>
    </recommendedName>
</protein>
<feature type="transmembrane region" description="Helical" evidence="1">
    <location>
        <begin position="311"/>
        <end position="331"/>
    </location>
</feature>
<dbReference type="Proteomes" id="UP000186309">
    <property type="component" value="Chromosome"/>
</dbReference>
<evidence type="ECO:0000313" key="3">
    <source>
        <dbReference type="Proteomes" id="UP000186309"/>
    </source>
</evidence>
<keyword evidence="1" id="KW-0812">Transmembrane</keyword>
<feature type="transmembrane region" description="Helical" evidence="1">
    <location>
        <begin position="351"/>
        <end position="373"/>
    </location>
</feature>
<dbReference type="OrthoDB" id="8874072at2"/>
<evidence type="ECO:0008006" key="4">
    <source>
        <dbReference type="Google" id="ProtNLM"/>
    </source>
</evidence>
<gene>
    <name evidence="2" type="ORF">BSF38_00740</name>
</gene>
<dbReference type="RefSeq" id="WP_076343515.1">
    <property type="nucleotide sequence ID" value="NZ_CP019082.1"/>
</dbReference>
<reference evidence="3" key="1">
    <citation type="submission" date="2016-12" db="EMBL/GenBank/DDBJ databases">
        <title>Comparative genomics of four Isosphaeraceae planctomycetes: a common pool of plasmids and glycoside hydrolase genes.</title>
        <authorList>
            <person name="Ivanova A."/>
        </authorList>
    </citation>
    <scope>NUCLEOTIDE SEQUENCE [LARGE SCALE GENOMIC DNA]</scope>
    <source>
        <strain evidence="3">PX4</strain>
    </source>
</reference>
<dbReference type="AlphaFoldDB" id="A0A1U7CK65"/>
<dbReference type="STRING" id="1387353.BSF38_00740"/>
<sequence length="424" mass="46717">MEPGPDLAGEPTNRALWERLTCLAVAVGVALRVWEYSSFRALYMDEEALLKNLVGVPIFDFGHVLSQDQLAPPGFLVVERLMLRSPLDELAAGRLFPLLCGLASMLLVVPLARRFVDRRAVPIAAWFLALADHLIYYSAEIKQYSCDLVLAMAALLVAIPRDAERPTPRRIAALALLGVVAPWFSYPVVFVLAGVGFHWIARRAMVKDGRGVALAVGVCLAWLISFVGCFAVSHIIVSKRDFLWVWWNFAFLPIPPHSANDARFVAETLANVFINPGSLLTPFSLAVTAVLASGLAVVGCVSLGRRWRGGLFLLLAPLVFSLAASALRQYPFHGRLILSLVPTYHLLLAEGIAAVGRLTHVGATIFLALVFIVGQASDIGWNQFVMPKSRARPFDTHGDLKNDLLDYLDDQRRPPRRPERERTP</sequence>
<organism evidence="2 3">
    <name type="scientific">Paludisphaera borealis</name>
    <dbReference type="NCBI Taxonomy" id="1387353"/>
    <lineage>
        <taxon>Bacteria</taxon>
        <taxon>Pseudomonadati</taxon>
        <taxon>Planctomycetota</taxon>
        <taxon>Planctomycetia</taxon>
        <taxon>Isosphaerales</taxon>
        <taxon>Isosphaeraceae</taxon>
        <taxon>Paludisphaera</taxon>
    </lineage>
</organism>
<evidence type="ECO:0000313" key="2">
    <source>
        <dbReference type="EMBL" id="APW59321.1"/>
    </source>
</evidence>